<evidence type="ECO:0000259" key="7">
    <source>
        <dbReference type="SMART" id="SM01332"/>
    </source>
</evidence>
<dbReference type="Proteomes" id="UP000541444">
    <property type="component" value="Unassembled WGS sequence"/>
</dbReference>
<evidence type="ECO:0000256" key="2">
    <source>
        <dbReference type="ARBA" id="ARBA00022618"/>
    </source>
</evidence>
<dbReference type="InterPro" id="IPR006671">
    <property type="entry name" value="Cyclin_N"/>
</dbReference>
<keyword evidence="2" id="KW-0132">Cell division</keyword>
<comment type="caution">
    <text evidence="8">The sequence shown here is derived from an EMBL/GenBank/DDBJ whole genome shotgun (WGS) entry which is preliminary data.</text>
</comment>
<accession>A0A7J7N887</accession>
<dbReference type="Pfam" id="PF02984">
    <property type="entry name" value="Cyclin_C"/>
    <property type="match status" value="1"/>
</dbReference>
<dbReference type="FunFam" id="1.10.472.10:FF:000060">
    <property type="entry name" value="D6-type cyclin"/>
    <property type="match status" value="1"/>
</dbReference>
<dbReference type="Gene3D" id="1.10.472.10">
    <property type="entry name" value="Cyclin-like"/>
    <property type="match status" value="2"/>
</dbReference>
<comment type="similarity">
    <text evidence="1">Belongs to the cyclin family. Cyclin D subfamily.</text>
</comment>
<feature type="domain" description="Cyclin C-terminal" evidence="7">
    <location>
        <begin position="146"/>
        <end position="276"/>
    </location>
</feature>
<evidence type="ECO:0000256" key="4">
    <source>
        <dbReference type="ARBA" id="ARBA00023306"/>
    </source>
</evidence>
<evidence type="ECO:0000256" key="3">
    <source>
        <dbReference type="ARBA" id="ARBA00023127"/>
    </source>
</evidence>
<evidence type="ECO:0000313" key="8">
    <source>
        <dbReference type="EMBL" id="KAF6163347.1"/>
    </source>
</evidence>
<gene>
    <name evidence="8" type="ORF">GIB67_025211</name>
</gene>
<organism evidence="8 9">
    <name type="scientific">Kingdonia uniflora</name>
    <dbReference type="NCBI Taxonomy" id="39325"/>
    <lineage>
        <taxon>Eukaryota</taxon>
        <taxon>Viridiplantae</taxon>
        <taxon>Streptophyta</taxon>
        <taxon>Embryophyta</taxon>
        <taxon>Tracheophyta</taxon>
        <taxon>Spermatophyta</taxon>
        <taxon>Magnoliopsida</taxon>
        <taxon>Ranunculales</taxon>
        <taxon>Circaeasteraceae</taxon>
        <taxon>Kingdonia</taxon>
    </lineage>
</organism>
<name>A0A7J7N887_9MAGN</name>
<dbReference type="CDD" id="cd20543">
    <property type="entry name" value="CYCLIN_AtCycD-like_rpt1"/>
    <property type="match status" value="1"/>
</dbReference>
<keyword evidence="9" id="KW-1185">Reference proteome</keyword>
<dbReference type="GO" id="GO:0051301">
    <property type="term" value="P:cell division"/>
    <property type="evidence" value="ECO:0007669"/>
    <property type="project" value="UniProtKB-KW"/>
</dbReference>
<dbReference type="SUPFAM" id="SSF47954">
    <property type="entry name" value="Cyclin-like"/>
    <property type="match status" value="2"/>
</dbReference>
<dbReference type="InterPro" id="IPR004367">
    <property type="entry name" value="Cyclin_C-dom"/>
</dbReference>
<dbReference type="InterPro" id="IPR036915">
    <property type="entry name" value="Cyclin-like_sf"/>
</dbReference>
<protein>
    <recommendedName>
        <fullName evidence="10">B-like cyclin</fullName>
    </recommendedName>
</protein>
<keyword evidence="3 5" id="KW-0195">Cyclin</keyword>
<proteinExistence type="inferred from homology"/>
<evidence type="ECO:0008006" key="10">
    <source>
        <dbReference type="Google" id="ProtNLM"/>
    </source>
</evidence>
<evidence type="ECO:0000313" key="9">
    <source>
        <dbReference type="Proteomes" id="UP000541444"/>
    </source>
</evidence>
<dbReference type="EMBL" id="JACGCM010000999">
    <property type="protein sequence ID" value="KAF6163347.1"/>
    <property type="molecule type" value="Genomic_DNA"/>
</dbReference>
<dbReference type="AlphaFoldDB" id="A0A7J7N887"/>
<feature type="domain" description="Cyclin-like" evidence="6">
    <location>
        <begin position="51"/>
        <end position="137"/>
    </location>
</feature>
<dbReference type="SMART" id="SM01332">
    <property type="entry name" value="Cyclin_C"/>
    <property type="match status" value="1"/>
</dbReference>
<dbReference type="SMART" id="SM00385">
    <property type="entry name" value="CYCLIN"/>
    <property type="match status" value="1"/>
</dbReference>
<dbReference type="InterPro" id="IPR039361">
    <property type="entry name" value="Cyclin"/>
</dbReference>
<keyword evidence="4" id="KW-0131">Cell cycle</keyword>
<evidence type="ECO:0000256" key="1">
    <source>
        <dbReference type="ARBA" id="ARBA00009065"/>
    </source>
</evidence>
<evidence type="ECO:0000256" key="5">
    <source>
        <dbReference type="RuleBase" id="RU000383"/>
    </source>
</evidence>
<dbReference type="PANTHER" id="PTHR10177">
    <property type="entry name" value="CYCLINS"/>
    <property type="match status" value="1"/>
</dbReference>
<dbReference type="InterPro" id="IPR013763">
    <property type="entry name" value="Cyclin-like_dom"/>
</dbReference>
<evidence type="ECO:0000259" key="6">
    <source>
        <dbReference type="SMART" id="SM00385"/>
    </source>
</evidence>
<dbReference type="CDD" id="cd20544">
    <property type="entry name" value="CYCLIN_AtCycD-like_rpt2"/>
    <property type="match status" value="1"/>
</dbReference>
<dbReference type="FunFam" id="1.10.472.10:FF:000040">
    <property type="entry name" value="D6-type cyclin"/>
    <property type="match status" value="1"/>
</dbReference>
<dbReference type="Pfam" id="PF00134">
    <property type="entry name" value="Cyclin_N"/>
    <property type="match status" value="1"/>
</dbReference>
<reference evidence="8 9" key="1">
    <citation type="journal article" date="2020" name="IScience">
        <title>Genome Sequencing of the Endangered Kingdonia uniflora (Circaeasteraceae, Ranunculales) Reveals Potential Mechanisms of Evolutionary Specialization.</title>
        <authorList>
            <person name="Sun Y."/>
            <person name="Deng T."/>
            <person name="Zhang A."/>
            <person name="Moore M.J."/>
            <person name="Landis J.B."/>
            <person name="Lin N."/>
            <person name="Zhang H."/>
            <person name="Zhang X."/>
            <person name="Huang J."/>
            <person name="Zhang X."/>
            <person name="Sun H."/>
            <person name="Wang H."/>
        </authorList>
    </citation>
    <scope>NUCLEOTIDE SEQUENCE [LARGE SCALE GENOMIC DNA]</scope>
    <source>
        <strain evidence="8">TB1705</strain>
        <tissue evidence="8">Leaf</tissue>
    </source>
</reference>
<dbReference type="OrthoDB" id="306099at2759"/>
<sequence length="314" mass="36093">MDFDLENPLTSLQSDTVSALFASESHHMPSQDYLQRFQDFKSVFVRRETISLILQAQFASDFDPSLAYLAINYLDRFISKEEIPQGKPWILKLLAMSCISLAAKMKKHDFSLTDLQGEEGFIFDSQTIQRMELLILNALKWRMRSITPFSFLHFFVSLFKLTDPPLRQALKDHATEIILKSQNCSTDVKLLMFKPSIIAASALLSASHELFPLQFPSFQTAISSCSYLNQEKLLECYSVMEDFLMDGYQSLFDKMFSSETTDNVLDLHFSTSSSDDESSETVVVISNNNKRRKIERFCNTLRFHQSVTTMLNLR</sequence>